<dbReference type="SUPFAM" id="SSF52402">
    <property type="entry name" value="Adenine nucleotide alpha hydrolases-like"/>
    <property type="match status" value="1"/>
</dbReference>
<protein>
    <submittedName>
        <fullName evidence="3">tRNA-5-taurinomethyluridine 2-sulfurtransferase</fullName>
    </submittedName>
</protein>
<organism evidence="3">
    <name type="scientific">Hydatigena taeniaeformis</name>
    <name type="common">Feline tapeworm</name>
    <name type="synonym">Taenia taeniaeformis</name>
    <dbReference type="NCBI Taxonomy" id="6205"/>
    <lineage>
        <taxon>Eukaryota</taxon>
        <taxon>Metazoa</taxon>
        <taxon>Spiralia</taxon>
        <taxon>Lophotrochozoa</taxon>
        <taxon>Platyhelminthes</taxon>
        <taxon>Cestoda</taxon>
        <taxon>Eucestoda</taxon>
        <taxon>Cyclophyllidea</taxon>
        <taxon>Taeniidae</taxon>
        <taxon>Hydatigera</taxon>
    </lineage>
</organism>
<dbReference type="AlphaFoldDB" id="A0A0R3XCL2"/>
<dbReference type="GO" id="GO:0002143">
    <property type="term" value="P:tRNA wobble position uridine thiolation"/>
    <property type="evidence" value="ECO:0007669"/>
    <property type="project" value="TreeGrafter"/>
</dbReference>
<dbReference type="PANTHER" id="PTHR11933">
    <property type="entry name" value="TRNA 5-METHYLAMINOMETHYL-2-THIOURIDYLATE -METHYLTRANSFERASE"/>
    <property type="match status" value="1"/>
</dbReference>
<keyword evidence="2" id="KW-1185">Reference proteome</keyword>
<sequence>MGVLSGSIRRVACAISGGVDSAVSAYLLKRKGFEVIGVFMTNWDQQDESLKCSIDADREDAQFVCRKLGIEFIELNFVKEYWNNVFVYVIVHLKDECSKTVDSYLEGKTPNPDILCNRYVKFQKLAEHALRYSPKCHPSIYADALATGHYAQNSFGNFLENREIHSSPPKLLRSVDPVKDQTFWLCNVSWKHLQFCMFPVGSLLKARVKEIAASVGLERIAKRKEVVYCPYLRPTRSLLCFTKK</sequence>
<proteinExistence type="predicted"/>
<name>A0A0R3XCL2_HYDTA</name>
<dbReference type="OrthoDB" id="3685at2759"/>
<dbReference type="InterPro" id="IPR014729">
    <property type="entry name" value="Rossmann-like_a/b/a_fold"/>
</dbReference>
<dbReference type="EMBL" id="UYWX01023458">
    <property type="protein sequence ID" value="VDM36252.1"/>
    <property type="molecule type" value="Genomic_DNA"/>
</dbReference>
<evidence type="ECO:0000313" key="2">
    <source>
        <dbReference type="Proteomes" id="UP000274429"/>
    </source>
</evidence>
<gene>
    <name evidence="1" type="ORF">TTAC_LOCUS11272</name>
</gene>
<evidence type="ECO:0000313" key="1">
    <source>
        <dbReference type="EMBL" id="VDM36252.1"/>
    </source>
</evidence>
<dbReference type="PANTHER" id="PTHR11933:SF5">
    <property type="entry name" value="MITOCHONDRIAL TRNA-SPECIFIC 2-THIOURIDYLASE 1"/>
    <property type="match status" value="1"/>
</dbReference>
<dbReference type="GO" id="GO:0005739">
    <property type="term" value="C:mitochondrion"/>
    <property type="evidence" value="ECO:0007669"/>
    <property type="project" value="TreeGrafter"/>
</dbReference>
<reference evidence="3" key="1">
    <citation type="submission" date="2017-02" db="UniProtKB">
        <authorList>
            <consortium name="WormBaseParasite"/>
        </authorList>
    </citation>
    <scope>IDENTIFICATION</scope>
</reference>
<dbReference type="Pfam" id="PF03054">
    <property type="entry name" value="tRNA_Me_trans"/>
    <property type="match status" value="1"/>
</dbReference>
<dbReference type="WBParaSite" id="TTAC_0001128901-mRNA-1">
    <property type="protein sequence ID" value="TTAC_0001128901-mRNA-1"/>
    <property type="gene ID" value="TTAC_0001128901"/>
</dbReference>
<evidence type="ECO:0000313" key="3">
    <source>
        <dbReference type="WBParaSite" id="TTAC_0001128901-mRNA-1"/>
    </source>
</evidence>
<dbReference type="Proteomes" id="UP000274429">
    <property type="component" value="Unassembled WGS sequence"/>
</dbReference>
<dbReference type="Gene3D" id="3.40.50.620">
    <property type="entry name" value="HUPs"/>
    <property type="match status" value="1"/>
</dbReference>
<dbReference type="STRING" id="6205.A0A0R3XCL2"/>
<reference evidence="1 2" key="2">
    <citation type="submission" date="2018-11" db="EMBL/GenBank/DDBJ databases">
        <authorList>
            <consortium name="Pathogen Informatics"/>
        </authorList>
    </citation>
    <scope>NUCLEOTIDE SEQUENCE [LARGE SCALE GENOMIC DNA]</scope>
</reference>
<accession>A0A0R3XCL2</accession>